<evidence type="ECO:0000313" key="3">
    <source>
        <dbReference type="Proteomes" id="UP000067625"/>
    </source>
</evidence>
<sequence>MLTEDELNWIRHVLSNYKPFEISPSYFYKMTTEIERNGNKGIVRKELDELRKKMIKVTPQELLEFRNKNVRERRGIYNFSGIYIIHNCVKDIYYVGQAERIFDRAYQHFVINAGNAEIYKDYSLGDEFSISLIPLENTSFSSLNELEDNAIRAYDSFKNGYNRMPGNIMDKHIFKNADYEKAANLILDKIKGTEVFLSLSNNRKRMNYTSSLFSELKLPRNIHFLLGFVKMIKEYQKAKK</sequence>
<evidence type="ECO:0000313" key="2">
    <source>
        <dbReference type="EMBL" id="ALC83899.1"/>
    </source>
</evidence>
<dbReference type="Proteomes" id="UP000067625">
    <property type="component" value="Chromosome"/>
</dbReference>
<dbReference type="OrthoDB" id="2058583at2"/>
<dbReference type="InterPro" id="IPR035901">
    <property type="entry name" value="GIY-YIG_endonuc_sf"/>
</dbReference>
<dbReference type="RefSeq" id="WP_098945275.1">
    <property type="nucleotide sequence ID" value="NZ_CP012600.1"/>
</dbReference>
<feature type="domain" description="GIY-YIG" evidence="1">
    <location>
        <begin position="78"/>
        <end position="163"/>
    </location>
</feature>
<gene>
    <name evidence="2" type="ORF">AM592_22135</name>
</gene>
<proteinExistence type="predicted"/>
<dbReference type="Gene3D" id="3.40.1440.10">
    <property type="entry name" value="GIY-YIG endonuclease"/>
    <property type="match status" value="1"/>
</dbReference>
<dbReference type="PROSITE" id="PS50164">
    <property type="entry name" value="GIY_YIG"/>
    <property type="match status" value="1"/>
</dbReference>
<keyword evidence="3" id="KW-1185">Reference proteome</keyword>
<reference evidence="2 3" key="2">
    <citation type="journal article" date="2016" name="Int. J. Syst. Evol. Microbiol.">
        <title>Bacillus gobiensis sp. nov., isolated from a soil sample.</title>
        <authorList>
            <person name="Liu B."/>
            <person name="Liu G.H."/>
            <person name="Cetin S."/>
            <person name="Schumann P."/>
            <person name="Pan Z.Z."/>
            <person name="Chen Q.Q."/>
        </authorList>
    </citation>
    <scope>NUCLEOTIDE SEQUENCE [LARGE SCALE GENOMIC DNA]</scope>
    <source>
        <strain evidence="2 3">FJAT-4402</strain>
    </source>
</reference>
<dbReference type="AlphaFoldDB" id="A0A0M4FKJ0"/>
<evidence type="ECO:0000259" key="1">
    <source>
        <dbReference type="PROSITE" id="PS50164"/>
    </source>
</evidence>
<dbReference type="PATRIC" id="fig|1441095.3.peg.4890"/>
<dbReference type="EMBL" id="CP012600">
    <property type="protein sequence ID" value="ALC83899.1"/>
    <property type="molecule type" value="Genomic_DNA"/>
</dbReference>
<reference evidence="3" key="1">
    <citation type="submission" date="2015-08" db="EMBL/GenBank/DDBJ databases">
        <title>Genome sequencing project for genomic taxonomy and phylogenomics of Bacillus-like bacteria.</title>
        <authorList>
            <person name="Liu B."/>
            <person name="Wang J."/>
            <person name="Zhu Y."/>
            <person name="Liu G."/>
            <person name="Chen Q."/>
            <person name="Chen Z."/>
            <person name="Lan J."/>
            <person name="Che J."/>
            <person name="Ge C."/>
            <person name="Shi H."/>
            <person name="Pan Z."/>
            <person name="Liu X."/>
        </authorList>
    </citation>
    <scope>NUCLEOTIDE SEQUENCE [LARGE SCALE GENOMIC DNA]</scope>
    <source>
        <strain evidence="3">FJAT-4402</strain>
    </source>
</reference>
<dbReference type="SUPFAM" id="SSF82771">
    <property type="entry name" value="GIY-YIG endonuclease"/>
    <property type="match status" value="1"/>
</dbReference>
<organism evidence="2 3">
    <name type="scientific">Bacillus gobiensis</name>
    <dbReference type="NCBI Taxonomy" id="1441095"/>
    <lineage>
        <taxon>Bacteria</taxon>
        <taxon>Bacillati</taxon>
        <taxon>Bacillota</taxon>
        <taxon>Bacilli</taxon>
        <taxon>Bacillales</taxon>
        <taxon>Bacillaceae</taxon>
        <taxon>Bacillus</taxon>
    </lineage>
</organism>
<name>A0A0M4FKJ0_9BACI</name>
<dbReference type="Pfam" id="PF01541">
    <property type="entry name" value="GIY-YIG"/>
    <property type="match status" value="1"/>
</dbReference>
<dbReference type="InterPro" id="IPR000305">
    <property type="entry name" value="GIY-YIG_endonuc"/>
</dbReference>
<accession>A0A0M4FKJ0</accession>
<dbReference type="SMART" id="SM00465">
    <property type="entry name" value="GIYc"/>
    <property type="match status" value="1"/>
</dbReference>
<protein>
    <submittedName>
        <fullName evidence="2">Excinuclease ABC subunit C</fullName>
    </submittedName>
</protein>